<proteinExistence type="predicted"/>
<gene>
    <name evidence="1" type="ORF">MHUMG1_05923</name>
</gene>
<keyword evidence="2" id="KW-1185">Reference proteome</keyword>
<dbReference type="SUPFAM" id="SSF56059">
    <property type="entry name" value="Glutathione synthetase ATP-binding domain-like"/>
    <property type="match status" value="1"/>
</dbReference>
<organism evidence="1 2">
    <name type="scientific">Metarhizium humberi</name>
    <dbReference type="NCBI Taxonomy" id="2596975"/>
    <lineage>
        <taxon>Eukaryota</taxon>
        <taxon>Fungi</taxon>
        <taxon>Dikarya</taxon>
        <taxon>Ascomycota</taxon>
        <taxon>Pezizomycotina</taxon>
        <taxon>Sordariomycetes</taxon>
        <taxon>Hypocreomycetidae</taxon>
        <taxon>Hypocreales</taxon>
        <taxon>Clavicipitaceae</taxon>
        <taxon>Metarhizium</taxon>
    </lineage>
</organism>
<comment type="caution">
    <text evidence="1">The sequence shown here is derived from an EMBL/GenBank/DDBJ whole genome shotgun (WGS) entry which is preliminary data.</text>
</comment>
<dbReference type="AlphaFoldDB" id="A0A9P8MB55"/>
<evidence type="ECO:0008006" key="3">
    <source>
        <dbReference type="Google" id="ProtNLM"/>
    </source>
</evidence>
<reference evidence="1 2" key="1">
    <citation type="submission" date="2020-07" db="EMBL/GenBank/DDBJ databases">
        <title>Metarhizium humberi genome.</title>
        <authorList>
            <person name="Lysoe E."/>
        </authorList>
    </citation>
    <scope>NUCLEOTIDE SEQUENCE [LARGE SCALE GENOMIC DNA]</scope>
    <source>
        <strain evidence="1 2">ESALQ1638</strain>
    </source>
</reference>
<name>A0A9P8MB55_9HYPO</name>
<protein>
    <recommendedName>
        <fullName evidence="3">Taurine catabolism dioxygenase TauD</fullName>
    </recommendedName>
</protein>
<accession>A0A9P8MB55</accession>
<dbReference type="Proteomes" id="UP000764110">
    <property type="component" value="Unassembled WGS sequence"/>
</dbReference>
<evidence type="ECO:0000313" key="2">
    <source>
        <dbReference type="Proteomes" id="UP000764110"/>
    </source>
</evidence>
<sequence length="553" mass="62031">METPVIPLLQQVHIGLGPNGYAPVTSAVTADETACARQYGQLMDNLLRLCPGHVWPKDSYKANCPSPILVNQRHQGHLERLHEALTSAITDIVQRWWSDTEANFPQRMPLAKDEEELLRWLDDQVSRGKAMPFSSCRGSWRPDFLIKDSPPVFREAAANGEPGEGEVFCITEINARFSFNGFMHEALGQEALDDMGLHQLGLASATNSAQLLNGLMQLFQPELPLHLLRGEELGMDIHMFVNVMRRRRPGLTMRPITPADLRLVPDPEGKTGFKLCCVVGKADQSAASSTTEAGELVEEIHQLGLELHQRELAGLEPEMLRQISLRCFNDMRTVLLVHDKRMLGVVKQELDRLVSRGVLSPAQARVLDAGIADTMIPGSREMNELLRLAQKDPDSRNQYLLKPVRGGKGAGIVFGDEMNPHEWVAALERLQSPVLVPGVSCVVQRRINPRLYDVVVKESDSRARYPLVGTYHVVHGKLLGLVNALRVWSFRKLIVDSRKPFVRWPVEEIRGNLEDMHLYVGISNVVVTLHWEHKLLFGAGKPRNLDQYRCATK</sequence>
<evidence type="ECO:0000313" key="1">
    <source>
        <dbReference type="EMBL" id="KAH0596064.1"/>
    </source>
</evidence>
<dbReference type="EMBL" id="JACEFI010000010">
    <property type="protein sequence ID" value="KAH0596064.1"/>
    <property type="molecule type" value="Genomic_DNA"/>
</dbReference>